<dbReference type="EMBL" id="CP016808">
    <property type="protein sequence ID" value="ANY65714.1"/>
    <property type="molecule type" value="Genomic_DNA"/>
</dbReference>
<gene>
    <name evidence="2" type="ORF">BBD42_03975</name>
</gene>
<proteinExistence type="predicted"/>
<reference evidence="2" key="1">
    <citation type="submission" date="2016-08" db="EMBL/GenBank/DDBJ databases">
        <title>Complete Genome Seqeunce of Paenibacillus sp. BIHB 4019 from tea rhizoplane.</title>
        <authorList>
            <person name="Thakur R."/>
            <person name="Swarnkar M.K."/>
            <person name="Gulati A."/>
        </authorList>
    </citation>
    <scope>NUCLEOTIDE SEQUENCE [LARGE SCALE GENOMIC DNA]</scope>
    <source>
        <strain evidence="2">BIHB4019</strain>
    </source>
</reference>
<organism evidence="2">
    <name type="scientific">Paenibacillus sp. BIHB 4019</name>
    <dbReference type="NCBI Taxonomy" id="1870819"/>
    <lineage>
        <taxon>Bacteria</taxon>
        <taxon>Bacillati</taxon>
        <taxon>Bacillota</taxon>
        <taxon>Bacilli</taxon>
        <taxon>Bacillales</taxon>
        <taxon>Paenibacillaceae</taxon>
        <taxon>Paenibacillus</taxon>
    </lineage>
</organism>
<dbReference type="CDD" id="cd11614">
    <property type="entry name" value="SAF_CpaB_FlgA_like"/>
    <property type="match status" value="1"/>
</dbReference>
<feature type="region of interest" description="Disordered" evidence="1">
    <location>
        <begin position="287"/>
        <end position="313"/>
    </location>
</feature>
<dbReference type="AlphaFoldDB" id="A0A1B2DDB6"/>
<name>A0A1B2DDB6_9BACL</name>
<protein>
    <submittedName>
        <fullName evidence="2">Uncharacterized protein</fullName>
    </submittedName>
</protein>
<sequence length="326" mass="36811">MSSRYYNAKLIDERFAYEQQLAEQNEVLDRYRDPSNKAFILATMKYAGEVIEEDDFIEDFLPGFATPSNLIVKKEDIVGKHLKIDAEYGTAVTSEMVRDAAELDPSERKEETQYIKLPLKAKKHDVVDIRIVFPNGEDYIIVAKKKLEEIELNKQYAFFNDTEEEAVLLQAALVDAYINDAELYMKQYVEPELQPKPIATYIPNIDVIQLIRTNPMIVDQAKWDLTESIRIDLEKRLALIKPDDRFRIGASAPIGSGVTSRIVQEGAVEVQTDDSQSVNGIVERVETGTGQEQSFENGGSINPNVDKPNLNDQTTTEIDSEVLGGQ</sequence>
<accession>A0A1B2DDB6</accession>
<evidence type="ECO:0000256" key="1">
    <source>
        <dbReference type="SAM" id="MobiDB-lite"/>
    </source>
</evidence>
<feature type="compositionally biased region" description="Polar residues" evidence="1">
    <location>
        <begin position="288"/>
        <end position="303"/>
    </location>
</feature>
<evidence type="ECO:0000313" key="2">
    <source>
        <dbReference type="EMBL" id="ANY65714.1"/>
    </source>
</evidence>